<dbReference type="InterPro" id="IPR016181">
    <property type="entry name" value="Acyl_CoA_acyltransferase"/>
</dbReference>
<feature type="region of interest" description="Disordered" evidence="1">
    <location>
        <begin position="454"/>
        <end position="489"/>
    </location>
</feature>
<dbReference type="PIR" id="I39710">
    <property type="entry name" value="I39710"/>
</dbReference>
<feature type="domain" description="BioF2-like acetyltransferase" evidence="2">
    <location>
        <begin position="186"/>
        <end position="331"/>
    </location>
</feature>
<dbReference type="SUPFAM" id="SSF55729">
    <property type="entry name" value="Acyl-CoA N-acyltransferases (Nat)"/>
    <property type="match status" value="1"/>
</dbReference>
<evidence type="ECO:0000259" key="2">
    <source>
        <dbReference type="Pfam" id="PF13480"/>
    </source>
</evidence>
<dbReference type="Pfam" id="PF13480">
    <property type="entry name" value="Acetyltransf_6"/>
    <property type="match status" value="1"/>
</dbReference>
<dbReference type="InterPro" id="IPR011990">
    <property type="entry name" value="TPR-like_helical_dom_sf"/>
</dbReference>
<proteinExistence type="predicted"/>
<evidence type="ECO:0000313" key="3">
    <source>
        <dbReference type="EMBL" id="AAC41431.1"/>
    </source>
</evidence>
<protein>
    <submittedName>
        <fullName evidence="3">CelD protein</fullName>
    </submittedName>
</protein>
<evidence type="ECO:0000256" key="1">
    <source>
        <dbReference type="SAM" id="MobiDB-lite"/>
    </source>
</evidence>
<reference evidence="3" key="1">
    <citation type="journal article" date="1995" name="J. Bacteriol.">
        <title>Genes required for cellulose synthesis in Agrobacterium tumefaciens.</title>
        <authorList>
            <person name="Matthysse A.G."/>
            <person name="White S."/>
            <person name="Lightfoot R."/>
        </authorList>
    </citation>
    <scope>NUCLEOTIDE SEQUENCE</scope>
</reference>
<accession>Q59152</accession>
<dbReference type="EMBL" id="L38609">
    <property type="protein sequence ID" value="AAC41431.1"/>
    <property type="molecule type" value="Genomic_DNA"/>
</dbReference>
<dbReference type="InterPro" id="IPR038740">
    <property type="entry name" value="BioF2-like_GNAT_dom"/>
</dbReference>
<gene>
    <name evidence="3" type="primary">celD</name>
</gene>
<name>Q59152_AGRTU</name>
<sequence length="584" mass="65788">MRIDIIDTDAGFEAIRENWDAVFMADPHARHFLSWGWLRDYMPRRKRWFILALRERTEGSPYVAFFPLRLVTEPDKKTGRFHDSIVMAGNAAADYTGFISRPDYENHAIAGFCSYIRQQNWTELKLDYLCGGPERRDAMIQALQGPLVMFRDSMPTNPYNINNCICPVVSLPETFDAYLESHMSSQTRQKLRRFLRKGGGWATNTASPSQPRDTLKREMDILFDFWRVRWAPHKGKERTELLIGATRQMLMDVWLRGDLEVPVLWFGDQPLGALANIIDRQKKSVLFYITGRDEDWKTPSPGLVLHGHCIRRAIEQGFKTYDFLRGNEPYKYFFGPEEHKLSCTLFRTRSGDNLGGTLHPRSVRFVYEQALKLYKSGKKSEASIAFGQMLSAAPDHLGAQFGLANLAFDRGEFRKPRSPFSASSQQATNPSSFGWRIGETLRCATALSRASEPSQVTNVRVPPGSTLQMRGSADCRRTTDGGGGNPRKAATLSFRRCGASGICRKSPRRPCTAGKGKDHGSATARCHQACRQTENDGQALASAKGFGLKTSPCKLRQKNQACRLARISDVSDQQGHARSRRASP</sequence>
<dbReference type="AlphaFoldDB" id="Q59152"/>
<feature type="region of interest" description="Disordered" evidence="1">
    <location>
        <begin position="565"/>
        <end position="584"/>
    </location>
</feature>
<dbReference type="SUPFAM" id="SSF48452">
    <property type="entry name" value="TPR-like"/>
    <property type="match status" value="1"/>
</dbReference>
<dbReference type="Gene3D" id="3.40.630.30">
    <property type="match status" value="1"/>
</dbReference>
<organism evidence="3">
    <name type="scientific">Agrobacterium tumefaciens</name>
    <dbReference type="NCBI Taxonomy" id="358"/>
    <lineage>
        <taxon>Bacteria</taxon>
        <taxon>Pseudomonadati</taxon>
        <taxon>Pseudomonadota</taxon>
        <taxon>Alphaproteobacteria</taxon>
        <taxon>Hyphomicrobiales</taxon>
        <taxon>Rhizobiaceae</taxon>
        <taxon>Rhizobium/Agrobacterium group</taxon>
        <taxon>Agrobacterium</taxon>
        <taxon>Agrobacterium tumefaciens complex</taxon>
    </lineage>
</organism>